<dbReference type="KEGG" id="adl:AURDEDRAFT_178140"/>
<evidence type="ECO:0000313" key="3">
    <source>
        <dbReference type="Proteomes" id="UP000006514"/>
    </source>
</evidence>
<proteinExistence type="predicted"/>
<dbReference type="Gene3D" id="1.20.1280.50">
    <property type="match status" value="1"/>
</dbReference>
<sequence length="150" mass="16779">MIDVTRALSLEVLAEYLSFLTFRDVISPSRVCRFWRSAALGFPRLWSRVHLRAPLAQSAWMLRMAVSRSGRLPIDFEYRSHRWSPPSLTTGMSGSAGGPSSNPIDVSRPAPSIREFISGGPRNVIPKEFLGDSIGQLRNLELQVPRLSSR</sequence>
<dbReference type="Pfam" id="PF12937">
    <property type="entry name" value="F-box-like"/>
    <property type="match status" value="1"/>
</dbReference>
<dbReference type="InterPro" id="IPR036047">
    <property type="entry name" value="F-box-like_dom_sf"/>
</dbReference>
<dbReference type="SUPFAM" id="SSF81383">
    <property type="entry name" value="F-box domain"/>
    <property type="match status" value="1"/>
</dbReference>
<dbReference type="AlphaFoldDB" id="J0WKC9"/>
<feature type="domain" description="F-box" evidence="1">
    <location>
        <begin position="11"/>
        <end position="52"/>
    </location>
</feature>
<organism evidence="2 3">
    <name type="scientific">Auricularia subglabra (strain TFB-10046 / SS5)</name>
    <name type="common">White-rot fungus</name>
    <name type="synonym">Auricularia delicata (strain TFB10046)</name>
    <dbReference type="NCBI Taxonomy" id="717982"/>
    <lineage>
        <taxon>Eukaryota</taxon>
        <taxon>Fungi</taxon>
        <taxon>Dikarya</taxon>
        <taxon>Basidiomycota</taxon>
        <taxon>Agaricomycotina</taxon>
        <taxon>Agaricomycetes</taxon>
        <taxon>Auriculariales</taxon>
        <taxon>Auriculariaceae</taxon>
        <taxon>Auricularia</taxon>
    </lineage>
</organism>
<dbReference type="InParanoid" id="J0WKC9"/>
<accession>J0WKC9</accession>
<dbReference type="OrthoDB" id="3046363at2759"/>
<name>J0WKC9_AURST</name>
<gene>
    <name evidence="2" type="ORF">AURDEDRAFT_178140</name>
</gene>
<reference evidence="3" key="1">
    <citation type="journal article" date="2012" name="Science">
        <title>The Paleozoic origin of enzymatic lignin decomposition reconstructed from 31 fungal genomes.</title>
        <authorList>
            <person name="Floudas D."/>
            <person name="Binder M."/>
            <person name="Riley R."/>
            <person name="Barry K."/>
            <person name="Blanchette R.A."/>
            <person name="Henrissat B."/>
            <person name="Martinez A.T."/>
            <person name="Otillar R."/>
            <person name="Spatafora J.W."/>
            <person name="Yadav J.S."/>
            <person name="Aerts A."/>
            <person name="Benoit I."/>
            <person name="Boyd A."/>
            <person name="Carlson A."/>
            <person name="Copeland A."/>
            <person name="Coutinho P.M."/>
            <person name="de Vries R.P."/>
            <person name="Ferreira P."/>
            <person name="Findley K."/>
            <person name="Foster B."/>
            <person name="Gaskell J."/>
            <person name="Glotzer D."/>
            <person name="Gorecki P."/>
            <person name="Heitman J."/>
            <person name="Hesse C."/>
            <person name="Hori C."/>
            <person name="Igarashi K."/>
            <person name="Jurgens J.A."/>
            <person name="Kallen N."/>
            <person name="Kersten P."/>
            <person name="Kohler A."/>
            <person name="Kuees U."/>
            <person name="Kumar T.K.A."/>
            <person name="Kuo A."/>
            <person name="LaButti K."/>
            <person name="Larrondo L.F."/>
            <person name="Lindquist E."/>
            <person name="Ling A."/>
            <person name="Lombard V."/>
            <person name="Lucas S."/>
            <person name="Lundell T."/>
            <person name="Martin R."/>
            <person name="McLaughlin D.J."/>
            <person name="Morgenstern I."/>
            <person name="Morin E."/>
            <person name="Murat C."/>
            <person name="Nagy L.G."/>
            <person name="Nolan M."/>
            <person name="Ohm R.A."/>
            <person name="Patyshakuliyeva A."/>
            <person name="Rokas A."/>
            <person name="Ruiz-Duenas F.J."/>
            <person name="Sabat G."/>
            <person name="Salamov A."/>
            <person name="Samejima M."/>
            <person name="Schmutz J."/>
            <person name="Slot J.C."/>
            <person name="St John F."/>
            <person name="Stenlid J."/>
            <person name="Sun H."/>
            <person name="Sun S."/>
            <person name="Syed K."/>
            <person name="Tsang A."/>
            <person name="Wiebenga A."/>
            <person name="Young D."/>
            <person name="Pisabarro A."/>
            <person name="Eastwood D.C."/>
            <person name="Martin F."/>
            <person name="Cullen D."/>
            <person name="Grigoriev I.V."/>
            <person name="Hibbett D.S."/>
        </authorList>
    </citation>
    <scope>NUCLEOTIDE SEQUENCE [LARGE SCALE GENOMIC DNA]</scope>
    <source>
        <strain evidence="3">TFB10046</strain>
    </source>
</reference>
<keyword evidence="3" id="KW-1185">Reference proteome</keyword>
<dbReference type="InterPro" id="IPR001810">
    <property type="entry name" value="F-box_dom"/>
</dbReference>
<evidence type="ECO:0000259" key="1">
    <source>
        <dbReference type="Pfam" id="PF12937"/>
    </source>
</evidence>
<protein>
    <recommendedName>
        <fullName evidence="1">F-box domain-containing protein</fullName>
    </recommendedName>
</protein>
<dbReference type="Proteomes" id="UP000006514">
    <property type="component" value="Unassembled WGS sequence"/>
</dbReference>
<evidence type="ECO:0000313" key="2">
    <source>
        <dbReference type="EMBL" id="EJD32763.1"/>
    </source>
</evidence>
<dbReference type="EMBL" id="JH688672">
    <property type="protein sequence ID" value="EJD32763.1"/>
    <property type="molecule type" value="Genomic_DNA"/>
</dbReference>